<evidence type="ECO:0000256" key="6">
    <source>
        <dbReference type="ARBA" id="ARBA00022452"/>
    </source>
</evidence>
<keyword evidence="11" id="KW-0406">Ion transport</keyword>
<evidence type="ECO:0000256" key="1">
    <source>
        <dbReference type="ARBA" id="ARBA00002327"/>
    </source>
</evidence>
<sequence>MKATFKGRYEANKNATAVATLAVNAGDVRVKASMADSTFIRGPSLNGLAFSVEKPGAFILDYNLPTNDVRFQFMNSVRLKEKTVNLTYIHALGSNRTTLDGSVVFDPSNKVNVSYTFGKPSACKIKYVYAHGELRRTVLEPCYDVSKNAWDFALTRKFEGGDSLKATYHTTTSDLGLEWGRDSKDGGSFKVTRTLSPFQILRFYYFCIAVQFNFFSSGKKSIDGDLRRLGIDADDLLLTLRPSLSSRLNPNPPLRRFLPSDVEHATARRCNLGQASLFPLPPEAWSLSSSLLLFTAGATLFSLDLVVVP</sequence>
<keyword evidence="7" id="KW-0150">Chloroplast</keyword>
<keyword evidence="13" id="KW-0472">Membrane</keyword>
<dbReference type="InterPro" id="IPR034626">
    <property type="entry name" value="OEP24"/>
</dbReference>
<evidence type="ECO:0000256" key="11">
    <source>
        <dbReference type="ARBA" id="ARBA00023065"/>
    </source>
</evidence>
<keyword evidence="9" id="KW-0812">Transmembrane</keyword>
<organism evidence="14 15">
    <name type="scientific">Zingiber officinale</name>
    <name type="common">Ginger</name>
    <name type="synonym">Amomum zingiber</name>
    <dbReference type="NCBI Taxonomy" id="94328"/>
    <lineage>
        <taxon>Eukaryota</taxon>
        <taxon>Viridiplantae</taxon>
        <taxon>Streptophyta</taxon>
        <taxon>Embryophyta</taxon>
        <taxon>Tracheophyta</taxon>
        <taxon>Spermatophyta</taxon>
        <taxon>Magnoliopsida</taxon>
        <taxon>Liliopsida</taxon>
        <taxon>Zingiberales</taxon>
        <taxon>Zingiberaceae</taxon>
        <taxon>Zingiber</taxon>
    </lineage>
</organism>
<keyword evidence="5" id="KW-0813">Transport</keyword>
<dbReference type="GO" id="GO:0009707">
    <property type="term" value="C:chloroplast outer membrane"/>
    <property type="evidence" value="ECO:0007669"/>
    <property type="project" value="UniProtKB-SubCell"/>
</dbReference>
<evidence type="ECO:0000256" key="2">
    <source>
        <dbReference type="ARBA" id="ARBA00004396"/>
    </source>
</evidence>
<comment type="subunit">
    <text evidence="4">Homooligomers form large rather nonselective pores in plastidial outer membranes.</text>
</comment>
<evidence type="ECO:0000256" key="12">
    <source>
        <dbReference type="ARBA" id="ARBA00023114"/>
    </source>
</evidence>
<keyword evidence="6" id="KW-1134">Transmembrane beta strand</keyword>
<name>A0A8J5ICY5_ZINOF</name>
<evidence type="ECO:0000256" key="3">
    <source>
        <dbReference type="ARBA" id="ARBA00004441"/>
    </source>
</evidence>
<evidence type="ECO:0000256" key="5">
    <source>
        <dbReference type="ARBA" id="ARBA00022448"/>
    </source>
</evidence>
<evidence type="ECO:0000256" key="9">
    <source>
        <dbReference type="ARBA" id="ARBA00022692"/>
    </source>
</evidence>
<evidence type="ECO:0000256" key="7">
    <source>
        <dbReference type="ARBA" id="ARBA00022528"/>
    </source>
</evidence>
<reference evidence="14 15" key="1">
    <citation type="submission" date="2020-08" db="EMBL/GenBank/DDBJ databases">
        <title>Plant Genome Project.</title>
        <authorList>
            <person name="Zhang R.-G."/>
        </authorList>
    </citation>
    <scope>NUCLEOTIDE SEQUENCE [LARGE SCALE GENOMIC DNA]</scope>
    <source>
        <tissue evidence="14">Rhizome</tissue>
    </source>
</reference>
<evidence type="ECO:0000256" key="8">
    <source>
        <dbReference type="ARBA" id="ARBA00022640"/>
    </source>
</evidence>
<evidence type="ECO:0000256" key="13">
    <source>
        <dbReference type="ARBA" id="ARBA00023136"/>
    </source>
</evidence>
<comment type="subcellular location">
    <subcellularLocation>
        <location evidence="2">Plastid</location>
        <location evidence="2">Chloroplast outer membrane</location>
        <topology evidence="2">Multi-pass membrane protein</topology>
    </subcellularLocation>
    <subcellularLocation>
        <location evidence="3">Plastid</location>
        <location evidence="3">Etioplast membrane</location>
        <topology evidence="3">Multi-pass membrane protein</topology>
    </subcellularLocation>
</comment>
<dbReference type="GO" id="GO:0022843">
    <property type="term" value="F:voltage-gated monoatomic cation channel activity"/>
    <property type="evidence" value="ECO:0007669"/>
    <property type="project" value="InterPro"/>
</dbReference>
<keyword evidence="10" id="KW-1002">Plastid outer membrane</keyword>
<dbReference type="AlphaFoldDB" id="A0A8J5ICY5"/>
<keyword evidence="8" id="KW-0934">Plastid</keyword>
<dbReference type="PANTHER" id="PTHR35284">
    <property type="entry name" value="OUTER ENVELOPE PORE PROTEIN 24A, CHLOROPLASTIC-RELATED"/>
    <property type="match status" value="1"/>
</dbReference>
<evidence type="ECO:0000256" key="4">
    <source>
        <dbReference type="ARBA" id="ARBA00011593"/>
    </source>
</evidence>
<dbReference type="Proteomes" id="UP000734854">
    <property type="component" value="Unassembled WGS sequence"/>
</dbReference>
<comment type="function">
    <text evidence="1">High-conductance voltage-dependent solute channel with a slight selectivity for cations transporting triosephosphates, dicarboxylic acids, ATP, inorganic phosphate (Pi), sugars, and positively or negatively charged amino acids.</text>
</comment>
<gene>
    <name evidence="14" type="ORF">ZIOFF_007026</name>
</gene>
<evidence type="ECO:0000313" key="14">
    <source>
        <dbReference type="EMBL" id="KAG6533160.1"/>
    </source>
</evidence>
<dbReference type="GO" id="GO:0046930">
    <property type="term" value="C:pore complex"/>
    <property type="evidence" value="ECO:0007669"/>
    <property type="project" value="UniProtKB-KW"/>
</dbReference>
<keyword evidence="15" id="KW-1185">Reference proteome</keyword>
<comment type="caution">
    <text evidence="14">The sequence shown here is derived from an EMBL/GenBank/DDBJ whole genome shotgun (WGS) entry which is preliminary data.</text>
</comment>
<evidence type="ECO:0000313" key="15">
    <source>
        <dbReference type="Proteomes" id="UP000734854"/>
    </source>
</evidence>
<dbReference type="GO" id="GO:0034765">
    <property type="term" value="P:regulation of monoatomic ion transmembrane transport"/>
    <property type="evidence" value="ECO:0007669"/>
    <property type="project" value="InterPro"/>
</dbReference>
<accession>A0A8J5ICY5</accession>
<keyword evidence="12" id="KW-0626">Porin</keyword>
<protein>
    <submittedName>
        <fullName evidence="14">Uncharacterized protein</fullName>
    </submittedName>
</protein>
<dbReference type="EMBL" id="JACMSC010000002">
    <property type="protein sequence ID" value="KAG6533160.1"/>
    <property type="molecule type" value="Genomic_DNA"/>
</dbReference>
<dbReference type="PANTHER" id="PTHR35284:SF1">
    <property type="entry name" value="OUTER ENVELOPE PORE PROTEIN 24A, CHLOROPLASTIC-RELATED"/>
    <property type="match status" value="1"/>
</dbReference>
<evidence type="ECO:0000256" key="10">
    <source>
        <dbReference type="ARBA" id="ARBA00022805"/>
    </source>
</evidence>
<dbReference type="GO" id="GO:0015288">
    <property type="term" value="F:porin activity"/>
    <property type="evidence" value="ECO:0007669"/>
    <property type="project" value="UniProtKB-KW"/>
</dbReference>
<dbReference type="GO" id="GO:0034426">
    <property type="term" value="C:etioplast membrane"/>
    <property type="evidence" value="ECO:0007669"/>
    <property type="project" value="UniProtKB-SubCell"/>
</dbReference>
<proteinExistence type="predicted"/>